<keyword evidence="2" id="KW-0238">DNA-binding</keyword>
<accession>A0A1I6HF21</accession>
<dbReference type="GO" id="GO:0043565">
    <property type="term" value="F:sequence-specific DNA binding"/>
    <property type="evidence" value="ECO:0007669"/>
    <property type="project" value="InterPro"/>
</dbReference>
<dbReference type="InterPro" id="IPR009057">
    <property type="entry name" value="Homeodomain-like_sf"/>
</dbReference>
<feature type="domain" description="HTH araC/xylS-type" evidence="5">
    <location>
        <begin position="282"/>
        <end position="386"/>
    </location>
</feature>
<proteinExistence type="predicted"/>
<dbReference type="PROSITE" id="PS01124">
    <property type="entry name" value="HTH_ARAC_FAMILY_2"/>
    <property type="match status" value="1"/>
</dbReference>
<evidence type="ECO:0000256" key="1">
    <source>
        <dbReference type="ARBA" id="ARBA00023015"/>
    </source>
</evidence>
<dbReference type="InterPro" id="IPR018062">
    <property type="entry name" value="HTH_AraC-typ_CS"/>
</dbReference>
<dbReference type="GO" id="GO:0003700">
    <property type="term" value="F:DNA-binding transcription factor activity"/>
    <property type="evidence" value="ECO:0007669"/>
    <property type="project" value="InterPro"/>
</dbReference>
<dbReference type="RefSeq" id="WP_091900874.1">
    <property type="nucleotide sequence ID" value="NZ_FOYX01000001.1"/>
</dbReference>
<dbReference type="PANTHER" id="PTHR43280">
    <property type="entry name" value="ARAC-FAMILY TRANSCRIPTIONAL REGULATOR"/>
    <property type="match status" value="1"/>
</dbReference>
<dbReference type="PANTHER" id="PTHR43280:SF29">
    <property type="entry name" value="ARAC-FAMILY TRANSCRIPTIONAL REGULATOR"/>
    <property type="match status" value="1"/>
</dbReference>
<organism evidence="6 7">
    <name type="scientific">Maribacter stanieri</name>
    <dbReference type="NCBI Taxonomy" id="440514"/>
    <lineage>
        <taxon>Bacteria</taxon>
        <taxon>Pseudomonadati</taxon>
        <taxon>Bacteroidota</taxon>
        <taxon>Flavobacteriia</taxon>
        <taxon>Flavobacteriales</taxon>
        <taxon>Flavobacteriaceae</taxon>
        <taxon>Maribacter</taxon>
    </lineage>
</organism>
<feature type="transmembrane region" description="Helical" evidence="4">
    <location>
        <begin position="166"/>
        <end position="186"/>
    </location>
</feature>
<feature type="transmembrane region" description="Helical" evidence="4">
    <location>
        <begin position="112"/>
        <end position="130"/>
    </location>
</feature>
<dbReference type="PROSITE" id="PS00041">
    <property type="entry name" value="HTH_ARAC_FAMILY_1"/>
    <property type="match status" value="1"/>
</dbReference>
<evidence type="ECO:0000256" key="4">
    <source>
        <dbReference type="SAM" id="Phobius"/>
    </source>
</evidence>
<feature type="transmembrane region" description="Helical" evidence="4">
    <location>
        <begin position="20"/>
        <end position="38"/>
    </location>
</feature>
<name>A0A1I6HF21_9FLAO</name>
<keyword evidence="4" id="KW-0812">Transmembrane</keyword>
<evidence type="ECO:0000259" key="5">
    <source>
        <dbReference type="PROSITE" id="PS01124"/>
    </source>
</evidence>
<evidence type="ECO:0000256" key="3">
    <source>
        <dbReference type="ARBA" id="ARBA00023163"/>
    </source>
</evidence>
<feature type="transmembrane region" description="Helical" evidence="4">
    <location>
        <begin position="83"/>
        <end position="100"/>
    </location>
</feature>
<keyword evidence="3" id="KW-0804">Transcription</keyword>
<dbReference type="Proteomes" id="UP000199462">
    <property type="component" value="Unassembled WGS sequence"/>
</dbReference>
<dbReference type="SMART" id="SM00342">
    <property type="entry name" value="HTH_ARAC"/>
    <property type="match status" value="1"/>
</dbReference>
<feature type="transmembrane region" description="Helical" evidence="4">
    <location>
        <begin position="235"/>
        <end position="254"/>
    </location>
</feature>
<keyword evidence="4" id="KW-0472">Membrane</keyword>
<keyword evidence="7" id="KW-1185">Reference proteome</keyword>
<sequence length="391" mass="45077">MDTLQDFIAQIPVRHNITSTIMLLGVAQNLFLSIVLFVKSKNNRLLLYFAFLLLFGTLVFLDTYLCYTGLIKHLLEWNDSSEVFVLLIGPFLYFTIYAFLKRKPISIRMAWWHLILPLGYLLSQIPFYTAPVSVKLNAYLGAYFNNLGTASVPDTFNYSYHHIKDIFDWLILCSLLLYTLLSIKLVKEERYRNNTDKANLKSAKYIFTRNSAIILLTFFILLFAVFYIYDDDGGDHFIAIFQTLVSFATTYIIISKSKFFEKSWVADKYETLSNTADEITFKEIETFVDNNLYYTNSHASLKHLAAQLGIHPNQISKTINSDFGSNYNHYINNKRIELAKERLVDPKFSHLTIEAIGESVGFKSKSAFYNAFKKISGISPFKFTKSISPKL</sequence>
<feature type="transmembrane region" description="Helical" evidence="4">
    <location>
        <begin position="45"/>
        <end position="71"/>
    </location>
</feature>
<dbReference type="AlphaFoldDB" id="A0A1I6HF21"/>
<evidence type="ECO:0000313" key="7">
    <source>
        <dbReference type="Proteomes" id="UP000199462"/>
    </source>
</evidence>
<keyword evidence="4" id="KW-1133">Transmembrane helix</keyword>
<reference evidence="7" key="1">
    <citation type="submission" date="2016-10" db="EMBL/GenBank/DDBJ databases">
        <authorList>
            <person name="Varghese N."/>
            <person name="Submissions S."/>
        </authorList>
    </citation>
    <scope>NUCLEOTIDE SEQUENCE [LARGE SCALE GENOMIC DNA]</scope>
    <source>
        <strain evidence="7">DSM 19891</strain>
    </source>
</reference>
<evidence type="ECO:0000256" key="2">
    <source>
        <dbReference type="ARBA" id="ARBA00023125"/>
    </source>
</evidence>
<dbReference type="STRING" id="440514.SAMN04488010_0302"/>
<dbReference type="Gene3D" id="1.10.10.60">
    <property type="entry name" value="Homeodomain-like"/>
    <property type="match status" value="2"/>
</dbReference>
<gene>
    <name evidence="6" type="ORF">SAMN04488010_0302</name>
</gene>
<evidence type="ECO:0000313" key="6">
    <source>
        <dbReference type="EMBL" id="SFR53049.1"/>
    </source>
</evidence>
<keyword evidence="1" id="KW-0805">Transcription regulation</keyword>
<dbReference type="InterPro" id="IPR018060">
    <property type="entry name" value="HTH_AraC"/>
</dbReference>
<dbReference type="SUPFAM" id="SSF46689">
    <property type="entry name" value="Homeodomain-like"/>
    <property type="match status" value="1"/>
</dbReference>
<feature type="transmembrane region" description="Helical" evidence="4">
    <location>
        <begin position="207"/>
        <end position="229"/>
    </location>
</feature>
<protein>
    <submittedName>
        <fullName evidence="6">Transcriptional regulator, AraC family</fullName>
    </submittedName>
</protein>
<dbReference type="EMBL" id="FOYX01000001">
    <property type="protein sequence ID" value="SFR53049.1"/>
    <property type="molecule type" value="Genomic_DNA"/>
</dbReference>
<dbReference type="Pfam" id="PF12833">
    <property type="entry name" value="HTH_18"/>
    <property type="match status" value="1"/>
</dbReference>